<evidence type="ECO:0000313" key="4">
    <source>
        <dbReference type="WBParaSite" id="MhA1_Contig797.frz3.gene10"/>
    </source>
</evidence>
<sequence>MSKSRNIIIGILEFILFSLLFRFVNTLIKNDEEKQFNIGVVLLEKEDAHLIAALNYTLHWLQQESRRQKEEIITTQFLNGNEIQKQKFGKLIALIETLSDPYDHYGVLEKACRLINEHNIVALIGPGERHLSEQLSFLAANKLNLPYFSLVDPLEHPKLDEGGNNVLSQKNNEENEYLNNHF</sequence>
<feature type="transmembrane region" description="Helical" evidence="2">
    <location>
        <begin position="7"/>
        <end position="24"/>
    </location>
</feature>
<dbReference type="Gene3D" id="3.40.50.2300">
    <property type="match status" value="1"/>
</dbReference>
<dbReference type="WBParaSite" id="MhA1_Contig797.frz3.gene10">
    <property type="protein sequence ID" value="MhA1_Contig797.frz3.gene10"/>
    <property type="gene ID" value="MhA1_Contig797.frz3.gene10"/>
</dbReference>
<proteinExistence type="predicted"/>
<dbReference type="AlphaFoldDB" id="A0A1I8C006"/>
<name>A0A1I8C006_MELHA</name>
<keyword evidence="3" id="KW-1185">Reference proteome</keyword>
<accession>A0A1I8C006</accession>
<evidence type="ECO:0000256" key="1">
    <source>
        <dbReference type="SAM" id="MobiDB-lite"/>
    </source>
</evidence>
<keyword evidence="2" id="KW-1133">Transmembrane helix</keyword>
<organism evidence="3 4">
    <name type="scientific">Meloidogyne hapla</name>
    <name type="common">Root-knot nematode worm</name>
    <dbReference type="NCBI Taxonomy" id="6305"/>
    <lineage>
        <taxon>Eukaryota</taxon>
        <taxon>Metazoa</taxon>
        <taxon>Ecdysozoa</taxon>
        <taxon>Nematoda</taxon>
        <taxon>Chromadorea</taxon>
        <taxon>Rhabditida</taxon>
        <taxon>Tylenchina</taxon>
        <taxon>Tylenchomorpha</taxon>
        <taxon>Tylenchoidea</taxon>
        <taxon>Meloidogynidae</taxon>
        <taxon>Meloidogyninae</taxon>
        <taxon>Meloidogyne</taxon>
    </lineage>
</organism>
<evidence type="ECO:0000313" key="3">
    <source>
        <dbReference type="Proteomes" id="UP000095281"/>
    </source>
</evidence>
<protein>
    <submittedName>
        <fullName evidence="4">ANF_receptor domain-containing protein</fullName>
    </submittedName>
</protein>
<keyword evidence="2" id="KW-0812">Transmembrane</keyword>
<dbReference type="Proteomes" id="UP000095281">
    <property type="component" value="Unplaced"/>
</dbReference>
<keyword evidence="2" id="KW-0472">Membrane</keyword>
<feature type="region of interest" description="Disordered" evidence="1">
    <location>
        <begin position="161"/>
        <end position="182"/>
    </location>
</feature>
<evidence type="ECO:0000256" key="2">
    <source>
        <dbReference type="SAM" id="Phobius"/>
    </source>
</evidence>
<reference evidence="4" key="1">
    <citation type="submission" date="2016-11" db="UniProtKB">
        <authorList>
            <consortium name="WormBaseParasite"/>
        </authorList>
    </citation>
    <scope>IDENTIFICATION</scope>
</reference>